<dbReference type="GeneID" id="5882862"/>
<feature type="region of interest" description="Disordered" evidence="5">
    <location>
        <begin position="440"/>
        <end position="470"/>
    </location>
</feature>
<dbReference type="EMBL" id="DS549356">
    <property type="protein sequence ID" value="EDR25899.1"/>
    <property type="molecule type" value="Genomic_DNA"/>
</dbReference>
<sequence>MSTHKTEGWIDIRGGKYKNYKKLFMVVRPVELVFFKEKDLKEKKLSIFLDNAILKRMISTEELGPTKPDLTFEILSGDDYYQLECSSLDDFNEWTVTLAPLTQSIGYFGYSIDVAIEKGGWYVPLPLYRLIPFLEESNYYITPKIMLQQVAPLDLCRYISILDSGNDIATTSIYPKLAFEIIKTYLKRLAEPILGIYYFDIKKGLATEDLVNKVNNIKKIISLSNDEEQHTLYFVLRHLHNIYSNNDFNESTISQIATTFGPCIIYNNADFSYQSVIKDLIDIMLEQYDYICEDLNKKGEQLPSIPNYPSVISNENTLYNEQLQQAIVKFLKQHFDKENSPYSLESKVEVKELFRSRKQKSSFKIDPSSILEFHNQALNGRKTDSPLSFNNDRLYKEQFQRKSAQLQLQGVPRQSKFNIGNARLTTHLNHSQFTKLNQEVSGTRSELSTPPLVVDESNEKSRAESLPSDARKEKSLLYSCVTPRTNKKRTMFLGERNNSERTQEHIEPELQGIELELTKSSDSVDNVVKC</sequence>
<evidence type="ECO:0000256" key="2">
    <source>
        <dbReference type="ARBA" id="ARBA00022468"/>
    </source>
</evidence>
<dbReference type="PANTHER" id="PTHR23176:SF0">
    <property type="entry name" value="RHO GTPASE ACTIVATING PROTEIN AT 19D, ISOFORM D"/>
    <property type="match status" value="1"/>
</dbReference>
<dbReference type="Gene3D" id="2.30.29.30">
    <property type="entry name" value="Pleckstrin-homology domain (PH domain)/Phosphotyrosine-binding domain (PTB)"/>
    <property type="match status" value="1"/>
</dbReference>
<dbReference type="SMART" id="SM00324">
    <property type="entry name" value="RhoGAP"/>
    <property type="match status" value="1"/>
</dbReference>
<comment type="function">
    <text evidence="4">Rho GTPase-activating protein involved in the signal transduction pathway.</text>
</comment>
<accession>B0EHV5</accession>
<evidence type="ECO:0000256" key="3">
    <source>
        <dbReference type="ARBA" id="ARBA00022490"/>
    </source>
</evidence>
<evidence type="ECO:0000256" key="1">
    <source>
        <dbReference type="ARBA" id="ARBA00004496"/>
    </source>
</evidence>
<dbReference type="Proteomes" id="UP000008076">
    <property type="component" value="Unassembled WGS sequence"/>
</dbReference>
<comment type="subcellular location">
    <subcellularLocation>
        <location evidence="1">Cytoplasm</location>
    </subcellularLocation>
</comment>
<proteinExistence type="predicted"/>
<feature type="domain" description="Rho-GAP" evidence="7">
    <location>
        <begin position="110"/>
        <end position="292"/>
    </location>
</feature>
<evidence type="ECO:0000256" key="5">
    <source>
        <dbReference type="SAM" id="MobiDB-lite"/>
    </source>
</evidence>
<evidence type="ECO:0008006" key="10">
    <source>
        <dbReference type="Google" id="ProtNLM"/>
    </source>
</evidence>
<dbReference type="SMART" id="SM00233">
    <property type="entry name" value="PH"/>
    <property type="match status" value="1"/>
</dbReference>
<dbReference type="GO" id="GO:0007165">
    <property type="term" value="P:signal transduction"/>
    <property type="evidence" value="ECO:0007669"/>
    <property type="project" value="InterPro"/>
</dbReference>
<dbReference type="PROSITE" id="PS50238">
    <property type="entry name" value="RHOGAP"/>
    <property type="match status" value="1"/>
</dbReference>
<evidence type="ECO:0000313" key="9">
    <source>
        <dbReference type="Proteomes" id="UP000008076"/>
    </source>
</evidence>
<evidence type="ECO:0000256" key="4">
    <source>
        <dbReference type="ARBA" id="ARBA00037092"/>
    </source>
</evidence>
<dbReference type="GO" id="GO:0005096">
    <property type="term" value="F:GTPase activator activity"/>
    <property type="evidence" value="ECO:0007669"/>
    <property type="project" value="UniProtKB-KW"/>
</dbReference>
<dbReference type="InterPro" id="IPR011993">
    <property type="entry name" value="PH-like_dom_sf"/>
</dbReference>
<dbReference type="Pfam" id="PF00169">
    <property type="entry name" value="PH"/>
    <property type="match status" value="1"/>
</dbReference>
<dbReference type="Gene3D" id="1.10.555.10">
    <property type="entry name" value="Rho GTPase activation protein"/>
    <property type="match status" value="1"/>
</dbReference>
<organism evidence="9">
    <name type="scientific">Entamoeba dispar (strain ATCC PRA-260 / SAW760)</name>
    <dbReference type="NCBI Taxonomy" id="370354"/>
    <lineage>
        <taxon>Eukaryota</taxon>
        <taxon>Amoebozoa</taxon>
        <taxon>Evosea</taxon>
        <taxon>Archamoebae</taxon>
        <taxon>Mastigamoebida</taxon>
        <taxon>Entamoebidae</taxon>
        <taxon>Entamoeba</taxon>
    </lineage>
</organism>
<dbReference type="OrthoDB" id="27032at2759"/>
<dbReference type="RefSeq" id="XP_001737808.1">
    <property type="nucleotide sequence ID" value="XM_001737756.1"/>
</dbReference>
<dbReference type="Pfam" id="PF00620">
    <property type="entry name" value="RhoGAP"/>
    <property type="match status" value="1"/>
</dbReference>
<name>B0EHV5_ENTDS</name>
<keyword evidence="2" id="KW-0343">GTPase activation</keyword>
<dbReference type="SUPFAM" id="SSF50729">
    <property type="entry name" value="PH domain-like"/>
    <property type="match status" value="1"/>
</dbReference>
<keyword evidence="3" id="KW-0963">Cytoplasm</keyword>
<dbReference type="PROSITE" id="PS50003">
    <property type="entry name" value="PH_DOMAIN"/>
    <property type="match status" value="1"/>
</dbReference>
<dbReference type="InterPro" id="IPR008936">
    <property type="entry name" value="Rho_GTPase_activation_prot"/>
</dbReference>
<protein>
    <recommendedName>
        <fullName evidence="10">Rho-GAP domain-containing protein</fullName>
    </recommendedName>
</protein>
<dbReference type="InterPro" id="IPR001849">
    <property type="entry name" value="PH_domain"/>
</dbReference>
<dbReference type="AlphaFoldDB" id="B0EHV5"/>
<gene>
    <name evidence="8" type="ORF">EDI_044550</name>
</gene>
<reference evidence="9" key="1">
    <citation type="submission" date="2007-12" db="EMBL/GenBank/DDBJ databases">
        <title>Annotation of Entamoeba dispar SAW760.</title>
        <authorList>
            <person name="Lorenzi H."/>
            <person name="Inman J."/>
            <person name="Schobel S."/>
            <person name="Amedeo P."/>
            <person name="Caler E."/>
        </authorList>
    </citation>
    <scope>NUCLEOTIDE SEQUENCE [LARGE SCALE GENOMIC DNA]</scope>
    <source>
        <strain evidence="9">ATCC PRA-260 / SAW760</strain>
    </source>
</reference>
<feature type="domain" description="PH" evidence="6">
    <location>
        <begin position="3"/>
        <end position="103"/>
    </location>
</feature>
<evidence type="ECO:0000313" key="8">
    <source>
        <dbReference type="EMBL" id="EDR25899.1"/>
    </source>
</evidence>
<dbReference type="InterPro" id="IPR000198">
    <property type="entry name" value="RhoGAP_dom"/>
</dbReference>
<dbReference type="GO" id="GO:0005737">
    <property type="term" value="C:cytoplasm"/>
    <property type="evidence" value="ECO:0007669"/>
    <property type="project" value="UniProtKB-SubCell"/>
</dbReference>
<keyword evidence="9" id="KW-1185">Reference proteome</keyword>
<feature type="compositionally biased region" description="Basic and acidic residues" evidence="5">
    <location>
        <begin position="457"/>
        <end position="470"/>
    </location>
</feature>
<evidence type="ECO:0000259" key="6">
    <source>
        <dbReference type="PROSITE" id="PS50003"/>
    </source>
</evidence>
<dbReference type="InterPro" id="IPR050729">
    <property type="entry name" value="Rho-GAP"/>
</dbReference>
<dbReference type="PANTHER" id="PTHR23176">
    <property type="entry name" value="RHO/RAC/CDC GTPASE-ACTIVATING PROTEIN"/>
    <property type="match status" value="1"/>
</dbReference>
<dbReference type="OMA" id="IMLEQYD"/>
<dbReference type="VEuPathDB" id="AmoebaDB:EDI_044550"/>
<dbReference type="KEGG" id="edi:EDI_044550"/>
<evidence type="ECO:0000259" key="7">
    <source>
        <dbReference type="PROSITE" id="PS50238"/>
    </source>
</evidence>
<dbReference type="SUPFAM" id="SSF48350">
    <property type="entry name" value="GTPase activation domain, GAP"/>
    <property type="match status" value="1"/>
</dbReference>